<dbReference type="Proteomes" id="UP000189229">
    <property type="component" value="Unassembled WGS sequence"/>
</dbReference>
<reference evidence="1 2" key="1">
    <citation type="submission" date="2017-02" db="EMBL/GenBank/DDBJ databases">
        <title>Complete genome sequences of Mycobacterium kansasii strains isolated from rhesus macaques.</title>
        <authorList>
            <person name="Panda A."/>
            <person name="Nagaraj S."/>
            <person name="Zhao X."/>
            <person name="Tettelin H."/>
            <person name="Detolla L.J."/>
        </authorList>
    </citation>
    <scope>NUCLEOTIDE SEQUENCE [LARGE SCALE GENOMIC DNA]</scope>
    <source>
        <strain evidence="1 2">11-3813</strain>
    </source>
</reference>
<accession>A0A1V3XGP3</accession>
<protein>
    <submittedName>
        <fullName evidence="1">Uncharacterized protein</fullName>
    </submittedName>
</protein>
<gene>
    <name evidence="1" type="ORF">BZL30_1929</name>
</gene>
<dbReference type="AlphaFoldDB" id="A0A1V3XGP3"/>
<name>A0A1V3XGP3_MYCKA</name>
<dbReference type="EMBL" id="MVBM01000002">
    <property type="protein sequence ID" value="OOK78383.1"/>
    <property type="molecule type" value="Genomic_DNA"/>
</dbReference>
<evidence type="ECO:0000313" key="1">
    <source>
        <dbReference type="EMBL" id="OOK78383.1"/>
    </source>
</evidence>
<evidence type="ECO:0000313" key="2">
    <source>
        <dbReference type="Proteomes" id="UP000189229"/>
    </source>
</evidence>
<proteinExistence type="predicted"/>
<organism evidence="1 2">
    <name type="scientific">Mycobacterium kansasii</name>
    <dbReference type="NCBI Taxonomy" id="1768"/>
    <lineage>
        <taxon>Bacteria</taxon>
        <taxon>Bacillati</taxon>
        <taxon>Actinomycetota</taxon>
        <taxon>Actinomycetes</taxon>
        <taxon>Mycobacteriales</taxon>
        <taxon>Mycobacteriaceae</taxon>
        <taxon>Mycobacterium</taxon>
    </lineage>
</organism>
<sequence>MAREKPGIGFLVGVDAFGGGKLQCAVTIDQLERVTAPVAAHVKPSQAPCHAFSLC</sequence>
<comment type="caution">
    <text evidence="1">The sequence shown here is derived from an EMBL/GenBank/DDBJ whole genome shotgun (WGS) entry which is preliminary data.</text>
</comment>